<name>B2TL46_CLOBB</name>
<dbReference type="PATRIC" id="fig|935198.13.peg.639"/>
<reference evidence="2" key="2">
    <citation type="submission" date="2009-08" db="EMBL/GenBank/DDBJ databases">
        <authorList>
            <person name="Shrivastava S."/>
            <person name="Brinkac L.M."/>
            <person name="Dodson R.J."/>
            <person name="Harkins D.M."/>
            <person name="Durkin A.S."/>
            <person name="Sutton G."/>
        </authorList>
    </citation>
    <scope>NUCLEOTIDE SEQUENCE</scope>
    <source>
        <strain evidence="2">Eklund 17B</strain>
    </source>
</reference>
<dbReference type="Pfam" id="PF00961">
    <property type="entry name" value="LAGLIDADG_1"/>
    <property type="match status" value="1"/>
</dbReference>
<protein>
    <recommendedName>
        <fullName evidence="1">Homing endonuclease LAGLIDADG domain-containing protein</fullName>
    </recommendedName>
</protein>
<evidence type="ECO:0000259" key="1">
    <source>
        <dbReference type="Pfam" id="PF00961"/>
    </source>
</evidence>
<dbReference type="InterPro" id="IPR027434">
    <property type="entry name" value="Homing_endonucl"/>
</dbReference>
<dbReference type="InterPro" id="IPR004860">
    <property type="entry name" value="LAGLIDADG_dom"/>
</dbReference>
<gene>
    <name evidence="2" type="ordered locus">CLL_A0694</name>
</gene>
<dbReference type="SUPFAM" id="SSF55608">
    <property type="entry name" value="Homing endonucleases"/>
    <property type="match status" value="1"/>
</dbReference>
<dbReference type="HOGENOM" id="CLU_155089_0_0_9"/>
<dbReference type="AlphaFoldDB" id="B2TL46"/>
<dbReference type="Gene3D" id="3.10.28.10">
    <property type="entry name" value="Homing endonucleases"/>
    <property type="match status" value="1"/>
</dbReference>
<dbReference type="EMBL" id="CP001056">
    <property type="protein sequence ID" value="ACD22833.1"/>
    <property type="molecule type" value="Genomic_DNA"/>
</dbReference>
<accession>U4PHG0</accession>
<feature type="domain" description="Homing endonuclease LAGLIDADG" evidence="1">
    <location>
        <begin position="9"/>
        <end position="97"/>
    </location>
</feature>
<organism evidence="2">
    <name type="scientific">Clostridium botulinum (strain Eklund 17B / Type B)</name>
    <dbReference type="NCBI Taxonomy" id="935198"/>
    <lineage>
        <taxon>Bacteria</taxon>
        <taxon>Bacillati</taxon>
        <taxon>Bacillota</taxon>
        <taxon>Clostridia</taxon>
        <taxon>Eubacteriales</taxon>
        <taxon>Clostridiaceae</taxon>
        <taxon>Clostridium</taxon>
    </lineage>
</organism>
<reference evidence="2" key="1">
    <citation type="submission" date="2009-06" db="EMBL/GenBank/DDBJ databases">
        <authorList>
            <consortium name="US DOE Joint Genome Institute (JGI-PGF)"/>
            <person name="Lucas S."/>
            <person name="Copeland A."/>
            <person name="Lapidus A."/>
            <person name="Glavina del Rio T."/>
            <person name="Dalin E."/>
            <person name="Tice H."/>
            <person name="Bruce D."/>
            <person name="Goodwin L."/>
            <person name="Pitluck S."/>
            <person name="Kyrpides N."/>
            <person name="Mavromatis K."/>
            <person name="Ivanova N."/>
            <person name="Saunders E."/>
            <person name="Brettin T."/>
            <person name="Detter J.C."/>
            <person name="Han C."/>
            <person name="Larimer F."/>
            <person name="Land M."/>
            <person name="Hauser L."/>
            <person name="Markowitz V."/>
            <person name="Cheng J.-F."/>
            <person name="Hugenholtz P."/>
            <person name="Woyke T."/>
            <person name="Wu D."/>
            <person name="Gronow S."/>
            <person name="Klenk H.-P."/>
            <person name="Eisen J.A."/>
        </authorList>
    </citation>
    <scope>NUCLEOTIDE SEQUENCE</scope>
    <source>
        <strain evidence="2">Eklund 17B</strain>
    </source>
</reference>
<proteinExistence type="predicted"/>
<accession>B2TL46</accession>
<evidence type="ECO:0000313" key="2">
    <source>
        <dbReference type="EMBL" id="ACD22833.1"/>
    </source>
</evidence>
<dbReference type="KEGG" id="cbk:CLL_A0694"/>
<dbReference type="GO" id="GO:0004519">
    <property type="term" value="F:endonuclease activity"/>
    <property type="evidence" value="ECO:0007669"/>
    <property type="project" value="InterPro"/>
</dbReference>
<sequence length="136" mass="15790">MTETEKAYIAGIIDGEGSIMLQKFHSNEHPSPCISIASTTLELLTWIKIVVGNGIIKKKKNYNIEKHSDCYSYILKHDNAIDLLKQIHPYLIIESKRNRAKLILDKYKILTPRNGIYTPELLESKFEFYQEFMTLK</sequence>